<protein>
    <submittedName>
        <fullName evidence="1">Uncharacterized protein</fullName>
    </submittedName>
</protein>
<dbReference type="Proteomes" id="UP000316291">
    <property type="component" value="Unassembled WGS sequence"/>
</dbReference>
<organism evidence="1 2">
    <name type="scientific">Bradyrhizobium huanghuaihaiense</name>
    <dbReference type="NCBI Taxonomy" id="990078"/>
    <lineage>
        <taxon>Bacteria</taxon>
        <taxon>Pseudomonadati</taxon>
        <taxon>Pseudomonadota</taxon>
        <taxon>Alphaproteobacteria</taxon>
        <taxon>Hyphomicrobiales</taxon>
        <taxon>Nitrobacteraceae</taxon>
        <taxon>Bradyrhizobium</taxon>
    </lineage>
</organism>
<accession>A0A562RED9</accession>
<sequence>MFRRHPVWLNWAASPSRMYFKAKDILKEKAMGSKTYNGASFRNLMNSNYYPLANMKKSVAKLKASDDIDLPTLEYGQYHLILTPASKWPQGSAKYWHKEKGRARLDLSTQPNTVPLSRDEPGVIPLTRCDLLDACVRKCFNSEPPIPMKTNIIVHAPSDAYAHRHEIRLEWEYKKGSDKPTLLYLTMVCPHRD</sequence>
<gene>
    <name evidence="1" type="ORF">IQ16_04933</name>
</gene>
<proteinExistence type="predicted"/>
<evidence type="ECO:0000313" key="2">
    <source>
        <dbReference type="Proteomes" id="UP000316291"/>
    </source>
</evidence>
<name>A0A562RED9_9BRAD</name>
<keyword evidence="2" id="KW-1185">Reference proteome</keyword>
<reference evidence="1 2" key="1">
    <citation type="journal article" date="2015" name="Stand. Genomic Sci.">
        <title>Genomic Encyclopedia of Bacterial and Archaeal Type Strains, Phase III: the genomes of soil and plant-associated and newly described type strains.</title>
        <authorList>
            <person name="Whitman W.B."/>
            <person name="Woyke T."/>
            <person name="Klenk H.P."/>
            <person name="Zhou Y."/>
            <person name="Lilburn T.G."/>
            <person name="Beck B.J."/>
            <person name="De Vos P."/>
            <person name="Vandamme P."/>
            <person name="Eisen J.A."/>
            <person name="Garrity G."/>
            <person name="Hugenholtz P."/>
            <person name="Kyrpides N.C."/>
        </authorList>
    </citation>
    <scope>NUCLEOTIDE SEQUENCE [LARGE SCALE GENOMIC DNA]</scope>
    <source>
        <strain evidence="1 2">CGMCC 1.10948</strain>
    </source>
</reference>
<dbReference type="EMBL" id="VLLA01000013">
    <property type="protein sequence ID" value="TWI66766.1"/>
    <property type="molecule type" value="Genomic_DNA"/>
</dbReference>
<dbReference type="AlphaFoldDB" id="A0A562RED9"/>
<evidence type="ECO:0000313" key="1">
    <source>
        <dbReference type="EMBL" id="TWI66766.1"/>
    </source>
</evidence>
<comment type="caution">
    <text evidence="1">The sequence shown here is derived from an EMBL/GenBank/DDBJ whole genome shotgun (WGS) entry which is preliminary data.</text>
</comment>